<gene>
    <name evidence="1" type="ORF">A9B99_11955</name>
</gene>
<dbReference type="RefSeq" id="WP_064599534.1">
    <property type="nucleotide sequence ID" value="NZ_LYRP01000033.1"/>
</dbReference>
<comment type="caution">
    <text evidence="1">The sequence shown here is derived from an EMBL/GenBank/DDBJ whole genome shotgun (WGS) entry which is preliminary data.</text>
</comment>
<evidence type="ECO:0000313" key="2">
    <source>
        <dbReference type="Proteomes" id="UP000078225"/>
    </source>
</evidence>
<accession>A0A1B7L172</accession>
<protein>
    <submittedName>
        <fullName evidence="1">Transcriptional regulator</fullName>
    </submittedName>
</protein>
<dbReference type="InterPro" id="IPR021285">
    <property type="entry name" value="Tscrpt_reg_HycA"/>
</dbReference>
<keyword evidence="2" id="KW-1185">Reference proteome</keyword>
<dbReference type="STRING" id="1691903.A9B99_11955"/>
<name>A0A1B7L172_9ENTR</name>
<dbReference type="AlphaFoldDB" id="A0A1B7L172"/>
<reference evidence="2" key="1">
    <citation type="submission" date="2016-05" db="EMBL/GenBank/DDBJ databases">
        <authorList>
            <person name="Behera P."/>
            <person name="Vaishampayan P."/>
            <person name="Singh N."/>
            <person name="Raina V."/>
            <person name="Suar M."/>
            <person name="Pattnaik A."/>
            <person name="Rastogi G."/>
        </authorList>
    </citation>
    <scope>NUCLEOTIDE SEQUENCE [LARGE SCALE GENOMIC DNA]</scope>
    <source>
        <strain evidence="2">MP23</strain>
    </source>
</reference>
<dbReference type="EMBL" id="LYRP01000033">
    <property type="protein sequence ID" value="OAT76152.1"/>
    <property type="molecule type" value="Genomic_DNA"/>
</dbReference>
<organism evidence="1 2">
    <name type="scientific">Mangrovibacter phragmitis</name>
    <dbReference type="NCBI Taxonomy" id="1691903"/>
    <lineage>
        <taxon>Bacteria</taxon>
        <taxon>Pseudomonadati</taxon>
        <taxon>Pseudomonadota</taxon>
        <taxon>Gammaproteobacteria</taxon>
        <taxon>Enterobacterales</taxon>
        <taxon>Enterobacteriaceae</taxon>
        <taxon>Mangrovibacter</taxon>
    </lineage>
</organism>
<dbReference type="NCBIfam" id="NF007567">
    <property type="entry name" value="PRK10198.1"/>
    <property type="match status" value="1"/>
</dbReference>
<dbReference type="Pfam" id="PF11046">
    <property type="entry name" value="HycA_repressor"/>
    <property type="match status" value="1"/>
</dbReference>
<evidence type="ECO:0000313" key="1">
    <source>
        <dbReference type="EMBL" id="OAT76152.1"/>
    </source>
</evidence>
<sequence length="155" mass="17739">MTIWELSEKAEYIADRHRQLQDQWHTYCNTLIQAVTLSKAHLYHAVGCSPDEDLCFVLFDHFIVHIEPATGFNCHTIEYALSTRDDNTRLLIGTAELNNAGQIDNTVNIRDRQQVLDHYLGKIGSVYDSLYQAVHDDTPLNMSELKQELARHALA</sequence>
<dbReference type="OrthoDB" id="6412952at2"/>
<dbReference type="Proteomes" id="UP000078225">
    <property type="component" value="Unassembled WGS sequence"/>
</dbReference>
<proteinExistence type="predicted"/>